<dbReference type="PANTHER" id="PTHR43281:SF1">
    <property type="entry name" value="FARNESYL DIPHOSPHATE SYNTHASE"/>
    <property type="match status" value="1"/>
</dbReference>
<reference evidence="8 9" key="2">
    <citation type="journal article" date="2020" name="MBio">
        <title>Isolation and Molecular Analysis of a Novel Neorickettsia Species That Causes Potomac Horse Fever.</title>
        <authorList>
            <person name="Teymournejad O."/>
            <person name="Lin M."/>
            <person name="Bekebrede H."/>
            <person name="Kamr A."/>
            <person name="Toribio R.E."/>
            <person name="Arroyo L.G."/>
            <person name="Baird J.D."/>
            <person name="Rikihisa Y."/>
        </authorList>
    </citation>
    <scope>NUCLEOTIDE SEQUENCE [LARGE SCALE GENOMIC DNA]</scope>
    <source>
        <strain evidence="8 9">Fin17</strain>
    </source>
</reference>
<keyword evidence="6" id="KW-0414">Isoprene biosynthesis</keyword>
<organism evidence="8 9">
    <name type="scientific">Neorickettsia findlayensis</name>
    <dbReference type="NCBI Taxonomy" id="2686014"/>
    <lineage>
        <taxon>Bacteria</taxon>
        <taxon>Pseudomonadati</taxon>
        <taxon>Pseudomonadota</taxon>
        <taxon>Alphaproteobacteria</taxon>
        <taxon>Rickettsiales</taxon>
        <taxon>Anaplasmataceae</taxon>
        <taxon>Neorickettsia</taxon>
    </lineage>
</organism>
<evidence type="ECO:0000256" key="5">
    <source>
        <dbReference type="ARBA" id="ARBA00022842"/>
    </source>
</evidence>
<dbReference type="KEGG" id="nef:GP480_02820"/>
<protein>
    <submittedName>
        <fullName evidence="8">Polyprenyl synthetase family protein</fullName>
    </submittedName>
</protein>
<evidence type="ECO:0000256" key="7">
    <source>
        <dbReference type="RuleBase" id="RU004466"/>
    </source>
</evidence>
<dbReference type="Pfam" id="PF00348">
    <property type="entry name" value="polyprenyl_synt"/>
    <property type="match status" value="1"/>
</dbReference>
<keyword evidence="4" id="KW-0479">Metal-binding</keyword>
<keyword evidence="5" id="KW-0460">Magnesium</keyword>
<evidence type="ECO:0000256" key="1">
    <source>
        <dbReference type="ARBA" id="ARBA00001946"/>
    </source>
</evidence>
<dbReference type="PANTHER" id="PTHR43281">
    <property type="entry name" value="FARNESYL DIPHOSPHATE SYNTHASE"/>
    <property type="match status" value="1"/>
</dbReference>
<dbReference type="GO" id="GO:0008299">
    <property type="term" value="P:isoprenoid biosynthetic process"/>
    <property type="evidence" value="ECO:0007669"/>
    <property type="project" value="UniProtKB-KW"/>
</dbReference>
<dbReference type="SUPFAM" id="SSF48576">
    <property type="entry name" value="Terpenoid synthases"/>
    <property type="match status" value="1"/>
</dbReference>
<keyword evidence="9" id="KW-1185">Reference proteome</keyword>
<evidence type="ECO:0000256" key="6">
    <source>
        <dbReference type="ARBA" id="ARBA00023229"/>
    </source>
</evidence>
<dbReference type="GO" id="GO:0046872">
    <property type="term" value="F:metal ion binding"/>
    <property type="evidence" value="ECO:0007669"/>
    <property type="project" value="UniProtKB-KW"/>
</dbReference>
<accession>A0A6P1GAZ3</accession>
<dbReference type="RefSeq" id="WP_160095687.1">
    <property type="nucleotide sequence ID" value="NZ_CP047224.1"/>
</dbReference>
<comment type="similarity">
    <text evidence="2 7">Belongs to the FPP/GGPP synthase family.</text>
</comment>
<evidence type="ECO:0000313" key="9">
    <source>
        <dbReference type="Proteomes" id="UP000464912"/>
    </source>
</evidence>
<dbReference type="Proteomes" id="UP000464912">
    <property type="component" value="Chromosome"/>
</dbReference>
<name>A0A6P1GAZ3_9RICK</name>
<evidence type="ECO:0000256" key="2">
    <source>
        <dbReference type="ARBA" id="ARBA00006706"/>
    </source>
</evidence>
<dbReference type="InterPro" id="IPR000092">
    <property type="entry name" value="Polyprenyl_synt"/>
</dbReference>
<dbReference type="SFLD" id="SFLDS00005">
    <property type="entry name" value="Isoprenoid_Synthase_Type_I"/>
    <property type="match status" value="1"/>
</dbReference>
<dbReference type="GO" id="GO:0004659">
    <property type="term" value="F:prenyltransferase activity"/>
    <property type="evidence" value="ECO:0007669"/>
    <property type="project" value="InterPro"/>
</dbReference>
<dbReference type="InterPro" id="IPR008949">
    <property type="entry name" value="Isoprenoid_synthase_dom_sf"/>
</dbReference>
<sequence>MTVQKKLQKASRLIHETLKESLALFPSEDELFQAIRYSLLAESSHIRGFLVLELGTLFNIPYVDTIEVAAAIEMIHSFSLIHDDLPALDNSNERRNQPACHIAFRESTAILAGDALLVLAYQMLSRYGAPLVQRTSKYILEMIAGQVHDVGSGSTLTADEINKMKSGSLFALSCSSVGHIANGAQSELTVLEAFGYEIGVIFQAVDDIKDGDAKNDPQNTITISLKKVKEIVSTTFLLEKKTLIDELVTLIINGSL</sequence>
<comment type="cofactor">
    <cofactor evidence="1">
        <name>Mg(2+)</name>
        <dbReference type="ChEBI" id="CHEBI:18420"/>
    </cofactor>
</comment>
<evidence type="ECO:0000256" key="3">
    <source>
        <dbReference type="ARBA" id="ARBA00022679"/>
    </source>
</evidence>
<evidence type="ECO:0000313" key="8">
    <source>
        <dbReference type="EMBL" id="QHD65363.1"/>
    </source>
</evidence>
<proteinExistence type="inferred from homology"/>
<reference evidence="8 9" key="1">
    <citation type="journal article" date="2020" name="MBio">
        <title>Erratum for Teymournejad et al., 'Isolation and Molecular Analysis of a Novel Neorickettsia Species That Causes Potomac Horse Fever'.</title>
        <authorList>
            <person name="Teymournejad O."/>
            <person name="Lin M."/>
            <person name="Bekebrede H."/>
            <person name="Kamr A."/>
            <person name="Toribio R.E."/>
            <person name="Arroyo L.G."/>
            <person name="Baird J.D."/>
            <person name="Rikihisa Y."/>
        </authorList>
    </citation>
    <scope>NUCLEOTIDE SEQUENCE [LARGE SCALE GENOMIC DNA]</scope>
    <source>
        <strain evidence="8 9">Fin17</strain>
    </source>
</reference>
<keyword evidence="3 7" id="KW-0808">Transferase</keyword>
<evidence type="ECO:0000256" key="4">
    <source>
        <dbReference type="ARBA" id="ARBA00022723"/>
    </source>
</evidence>
<dbReference type="AlphaFoldDB" id="A0A6P1GAZ3"/>
<dbReference type="Gene3D" id="1.10.600.10">
    <property type="entry name" value="Farnesyl Diphosphate Synthase"/>
    <property type="match status" value="1"/>
</dbReference>
<dbReference type="EMBL" id="CP047224">
    <property type="protein sequence ID" value="QHD65363.1"/>
    <property type="molecule type" value="Genomic_DNA"/>
</dbReference>
<gene>
    <name evidence="8" type="ORF">GP480_02820</name>
</gene>